<accession>M5BVF1</accession>
<evidence type="ECO:0008006" key="3">
    <source>
        <dbReference type="Google" id="ProtNLM"/>
    </source>
</evidence>
<evidence type="ECO:0000313" key="2">
    <source>
        <dbReference type="Proteomes" id="UP000012065"/>
    </source>
</evidence>
<dbReference type="EMBL" id="CAOJ01008563">
    <property type="protein sequence ID" value="CCO31663.1"/>
    <property type="molecule type" value="Genomic_DNA"/>
</dbReference>
<gene>
    <name evidence="1" type="ORF">BN14_05710</name>
</gene>
<protein>
    <recommendedName>
        <fullName evidence="3">BTB domain-containing protein</fullName>
    </recommendedName>
</protein>
<comment type="caution">
    <text evidence="1">The sequence shown here is derived from an EMBL/GenBank/DDBJ whole genome shotgun (WGS) entry which is preliminary data.</text>
</comment>
<dbReference type="Proteomes" id="UP000012065">
    <property type="component" value="Unassembled WGS sequence"/>
</dbReference>
<sequence>MLTVVTEQDTVELTEDAIALSYLLRFIYPNRLPLTIGPDVLPICLAVVQKYDIGGALDLIDELIALDTSPHKLLSSDPIRIYQLARQFNLVKTKAVAAPLITADRVDFCDLDKVQEFAQKYSAPRLVSLMNIQAMRAKVLSDILFKFDSKPVRPTESMSSLYWGLSCVKCRTKNKEDQRPLVKILPSWVLAWVRLVYETLNISSEPIAKTDYLFESSILEKFKGREDVCQLCLSDFAKYPGQGPKFNLWAKEIKKVLEAQLTKLELVYAL</sequence>
<reference evidence="1 2" key="1">
    <citation type="journal article" date="2013" name="J. Biotechnol.">
        <title>Establishment and interpretation of the genome sequence of the phytopathogenic fungus Rhizoctonia solani AG1-IB isolate 7/3/14.</title>
        <authorList>
            <person name="Wibberg D.W."/>
            <person name="Jelonek L.J."/>
            <person name="Rupp O.R."/>
            <person name="Hennig M.H."/>
            <person name="Eikmeyer F.E."/>
            <person name="Goesmann A.G."/>
            <person name="Hartmann A.H."/>
            <person name="Borriss R.B."/>
            <person name="Grosch R.G."/>
            <person name="Puehler A.P."/>
            <person name="Schlueter A.S."/>
        </authorList>
    </citation>
    <scope>NUCLEOTIDE SEQUENCE [LARGE SCALE GENOMIC DNA]</scope>
    <source>
        <strain evidence="2">AG1-IB / isolate 7/3/14</strain>
    </source>
</reference>
<proteinExistence type="predicted"/>
<name>M5BVF1_THACB</name>
<dbReference type="AlphaFoldDB" id="M5BVF1"/>
<dbReference type="HOGENOM" id="CLU_069440_1_0_1"/>
<evidence type="ECO:0000313" key="1">
    <source>
        <dbReference type="EMBL" id="CCO31663.1"/>
    </source>
</evidence>
<organism evidence="1 2">
    <name type="scientific">Thanatephorus cucumeris (strain AG1-IB / isolate 7/3/14)</name>
    <name type="common">Lettuce bottom rot fungus</name>
    <name type="synonym">Rhizoctonia solani</name>
    <dbReference type="NCBI Taxonomy" id="1108050"/>
    <lineage>
        <taxon>Eukaryota</taxon>
        <taxon>Fungi</taxon>
        <taxon>Dikarya</taxon>
        <taxon>Basidiomycota</taxon>
        <taxon>Agaricomycotina</taxon>
        <taxon>Agaricomycetes</taxon>
        <taxon>Cantharellales</taxon>
        <taxon>Ceratobasidiaceae</taxon>
        <taxon>Rhizoctonia</taxon>
        <taxon>Rhizoctonia solani AG-1</taxon>
    </lineage>
</organism>